<keyword evidence="3" id="KW-1185">Reference proteome</keyword>
<feature type="region of interest" description="Disordered" evidence="1">
    <location>
        <begin position="1"/>
        <end position="41"/>
    </location>
</feature>
<gene>
    <name evidence="2" type="ORF">CTheo_5595</name>
</gene>
<feature type="compositionally biased region" description="Low complexity" evidence="1">
    <location>
        <begin position="14"/>
        <end position="29"/>
    </location>
</feature>
<feature type="region of interest" description="Disordered" evidence="1">
    <location>
        <begin position="136"/>
        <end position="156"/>
    </location>
</feature>
<proteinExistence type="predicted"/>
<evidence type="ECO:0000313" key="2">
    <source>
        <dbReference type="EMBL" id="KAB5590954.1"/>
    </source>
</evidence>
<accession>A0A5N5QH04</accession>
<comment type="caution">
    <text evidence="2">The sequence shown here is derived from an EMBL/GenBank/DDBJ whole genome shotgun (WGS) entry which is preliminary data.</text>
</comment>
<protein>
    <submittedName>
        <fullName evidence="2">Uncharacterized protein</fullName>
    </submittedName>
</protein>
<feature type="compositionally biased region" description="Basic and acidic residues" evidence="1">
    <location>
        <begin position="146"/>
        <end position="156"/>
    </location>
</feature>
<reference evidence="2 3" key="1">
    <citation type="journal article" date="2019" name="Fungal Biol. Biotechnol.">
        <title>Draft genome sequence of fastidious pathogen Ceratobasidium theobromae, which causes vascular-streak dieback in Theobroma cacao.</title>
        <authorList>
            <person name="Ali S.S."/>
            <person name="Asman A."/>
            <person name="Shao J."/>
            <person name="Firmansyah A.P."/>
            <person name="Susilo A.W."/>
            <person name="Rosmana A."/>
            <person name="McMahon P."/>
            <person name="Junaid M."/>
            <person name="Guest D."/>
            <person name="Kheng T.Y."/>
            <person name="Meinhardt L.W."/>
            <person name="Bailey B.A."/>
        </authorList>
    </citation>
    <scope>NUCLEOTIDE SEQUENCE [LARGE SCALE GENOMIC DNA]</scope>
    <source>
        <strain evidence="2 3">CT2</strain>
    </source>
</reference>
<dbReference type="OrthoDB" id="3262515at2759"/>
<dbReference type="Proteomes" id="UP000383932">
    <property type="component" value="Unassembled WGS sequence"/>
</dbReference>
<evidence type="ECO:0000313" key="3">
    <source>
        <dbReference type="Proteomes" id="UP000383932"/>
    </source>
</evidence>
<name>A0A5N5QH04_9AGAM</name>
<dbReference type="EMBL" id="SSOP01000133">
    <property type="protein sequence ID" value="KAB5590954.1"/>
    <property type="molecule type" value="Genomic_DNA"/>
</dbReference>
<evidence type="ECO:0000256" key="1">
    <source>
        <dbReference type="SAM" id="MobiDB-lite"/>
    </source>
</evidence>
<organism evidence="2 3">
    <name type="scientific">Ceratobasidium theobromae</name>
    <dbReference type="NCBI Taxonomy" id="1582974"/>
    <lineage>
        <taxon>Eukaryota</taxon>
        <taxon>Fungi</taxon>
        <taxon>Dikarya</taxon>
        <taxon>Basidiomycota</taxon>
        <taxon>Agaricomycotina</taxon>
        <taxon>Agaricomycetes</taxon>
        <taxon>Cantharellales</taxon>
        <taxon>Ceratobasidiaceae</taxon>
        <taxon>Ceratobasidium</taxon>
    </lineage>
</organism>
<dbReference type="AlphaFoldDB" id="A0A5N5QH04"/>
<sequence length="156" mass="16708">MEHRPSPQPMGNNSASTSSSSVPSISTATTEDRTRTLFSTSPSGRVTFIFPQLHKQTSRPTPKAVEPKAPLVLLPTVADIIPSSETSPSEGGRIIVGPPNRLRLVTDDALTSMLGRSTNHAPSIYAQGKDSIRAWVESSKQATRGASHERDESETS</sequence>